<accession>A0AAV8X3W2</accession>
<organism evidence="3 4">
    <name type="scientific">Rhamnusium bicolor</name>
    <dbReference type="NCBI Taxonomy" id="1586634"/>
    <lineage>
        <taxon>Eukaryota</taxon>
        <taxon>Metazoa</taxon>
        <taxon>Ecdysozoa</taxon>
        <taxon>Arthropoda</taxon>
        <taxon>Hexapoda</taxon>
        <taxon>Insecta</taxon>
        <taxon>Pterygota</taxon>
        <taxon>Neoptera</taxon>
        <taxon>Endopterygota</taxon>
        <taxon>Coleoptera</taxon>
        <taxon>Polyphaga</taxon>
        <taxon>Cucujiformia</taxon>
        <taxon>Chrysomeloidea</taxon>
        <taxon>Cerambycidae</taxon>
        <taxon>Lepturinae</taxon>
        <taxon>Rhagiini</taxon>
        <taxon>Rhamnusium</taxon>
    </lineage>
</organism>
<dbReference type="Pfam" id="PF05225">
    <property type="entry name" value="HTH_psq"/>
    <property type="match status" value="1"/>
</dbReference>
<dbReference type="GO" id="GO:0005634">
    <property type="term" value="C:nucleus"/>
    <property type="evidence" value="ECO:0007669"/>
    <property type="project" value="UniProtKB-SubCell"/>
</dbReference>
<evidence type="ECO:0000313" key="4">
    <source>
        <dbReference type="Proteomes" id="UP001162156"/>
    </source>
</evidence>
<comment type="subcellular location">
    <subcellularLocation>
        <location evidence="1">Nucleus</location>
    </subcellularLocation>
</comment>
<reference evidence="3" key="1">
    <citation type="journal article" date="2023" name="Insect Mol. Biol.">
        <title>Genome sequencing provides insights into the evolution of gene families encoding plant cell wall-degrading enzymes in longhorned beetles.</title>
        <authorList>
            <person name="Shin N.R."/>
            <person name="Okamura Y."/>
            <person name="Kirsch R."/>
            <person name="Pauchet Y."/>
        </authorList>
    </citation>
    <scope>NUCLEOTIDE SEQUENCE</scope>
    <source>
        <strain evidence="3">RBIC_L_NR</strain>
    </source>
</reference>
<dbReference type="InterPro" id="IPR009057">
    <property type="entry name" value="Homeodomain-like_sf"/>
</dbReference>
<dbReference type="Proteomes" id="UP001162156">
    <property type="component" value="Unassembled WGS sequence"/>
</dbReference>
<dbReference type="GO" id="GO:0003677">
    <property type="term" value="F:DNA binding"/>
    <property type="evidence" value="ECO:0007669"/>
    <property type="project" value="InterPro"/>
</dbReference>
<proteinExistence type="predicted"/>
<comment type="caution">
    <text evidence="3">The sequence shown here is derived from an EMBL/GenBank/DDBJ whole genome shotgun (WGS) entry which is preliminary data.</text>
</comment>
<feature type="domain" description="HTH psq-type" evidence="2">
    <location>
        <begin position="17"/>
        <end position="53"/>
    </location>
</feature>
<dbReference type="AlphaFoldDB" id="A0AAV8X3W2"/>
<evidence type="ECO:0000313" key="3">
    <source>
        <dbReference type="EMBL" id="KAJ8933211.1"/>
    </source>
</evidence>
<evidence type="ECO:0000256" key="1">
    <source>
        <dbReference type="ARBA" id="ARBA00004123"/>
    </source>
</evidence>
<keyword evidence="4" id="KW-1185">Reference proteome</keyword>
<sequence>MPRSKTGKTRLSVDSNAIENAVNAVLSGDKKISLREACKVYKVSLTTLSRHLRKFKESGAKQFSYLVKYDVKRIFTNEEQTLVQYMQTIARMQYGLTKKGVRELSYRFAKTNKKKFPPKWEHDKMVGEEWMCLFMGRHNKSLSLRKPEPTSLSRSTSFNKTNVNKFFNNLEDIHSLFGPIPPKENGIQMKRH</sequence>
<dbReference type="InterPro" id="IPR007889">
    <property type="entry name" value="HTH_Psq"/>
</dbReference>
<protein>
    <recommendedName>
        <fullName evidence="2">HTH psq-type domain-containing protein</fullName>
    </recommendedName>
</protein>
<gene>
    <name evidence="3" type="ORF">NQ314_014158</name>
</gene>
<evidence type="ECO:0000259" key="2">
    <source>
        <dbReference type="Pfam" id="PF05225"/>
    </source>
</evidence>
<dbReference type="SUPFAM" id="SSF46689">
    <property type="entry name" value="Homeodomain-like"/>
    <property type="match status" value="1"/>
</dbReference>
<name>A0AAV8X3W2_9CUCU</name>
<dbReference type="EMBL" id="JANEYF010003897">
    <property type="protein sequence ID" value="KAJ8933211.1"/>
    <property type="molecule type" value="Genomic_DNA"/>
</dbReference>